<proteinExistence type="predicted"/>
<sequence>MAQETTPPQVARQATETTNDLGGAIILLGTFGPQSDPQALLKLRGGKTETVSRGDTVNGQTVVAIEEGRVALARSGNAHWLTMPAPNS</sequence>
<dbReference type="EMBL" id="JFKC01000009">
    <property type="protein sequence ID" value="OSQ50738.1"/>
    <property type="molecule type" value="Genomic_DNA"/>
</dbReference>
<name>A0A1X4NKE6_9RHOB</name>
<protein>
    <submittedName>
        <fullName evidence="1">Uncharacterized protein</fullName>
    </submittedName>
</protein>
<evidence type="ECO:0000313" key="2">
    <source>
        <dbReference type="Proteomes" id="UP000193926"/>
    </source>
</evidence>
<evidence type="ECO:0000313" key="1">
    <source>
        <dbReference type="EMBL" id="OSQ50738.1"/>
    </source>
</evidence>
<accession>A0A1X4NKE6</accession>
<dbReference type="STRING" id="1123756.MGEO_10990"/>
<reference evidence="1 2" key="1">
    <citation type="submission" date="2014-03" db="EMBL/GenBank/DDBJ databases">
        <title>The draft genome sequence of Marivita geojedonensis KCTC 23882.</title>
        <authorList>
            <person name="Lai Q."/>
            <person name="Shao Z."/>
        </authorList>
    </citation>
    <scope>NUCLEOTIDE SEQUENCE [LARGE SCALE GENOMIC DNA]</scope>
    <source>
        <strain evidence="1 2">DPG-138</strain>
    </source>
</reference>
<gene>
    <name evidence="1" type="ORF">MGEO_10990</name>
</gene>
<dbReference type="Gene3D" id="2.30.30.830">
    <property type="match status" value="1"/>
</dbReference>
<keyword evidence="2" id="KW-1185">Reference proteome</keyword>
<comment type="caution">
    <text evidence="1">The sequence shown here is derived from an EMBL/GenBank/DDBJ whole genome shotgun (WGS) entry which is preliminary data.</text>
</comment>
<dbReference type="RefSeq" id="WP_233139845.1">
    <property type="nucleotide sequence ID" value="NZ_JFKC01000009.1"/>
</dbReference>
<organism evidence="1 2">
    <name type="scientific">Marivita geojedonensis</name>
    <dbReference type="NCBI Taxonomy" id="1123756"/>
    <lineage>
        <taxon>Bacteria</taxon>
        <taxon>Pseudomonadati</taxon>
        <taxon>Pseudomonadota</taxon>
        <taxon>Alphaproteobacteria</taxon>
        <taxon>Rhodobacterales</taxon>
        <taxon>Roseobacteraceae</taxon>
        <taxon>Marivita</taxon>
    </lineage>
</organism>
<dbReference type="Proteomes" id="UP000193926">
    <property type="component" value="Unassembled WGS sequence"/>
</dbReference>
<dbReference type="AlphaFoldDB" id="A0A1X4NKE6"/>